<dbReference type="PRINTS" id="PR00394">
    <property type="entry name" value="RHSPROTEIN"/>
</dbReference>
<dbReference type="Pfam" id="PF05593">
    <property type="entry name" value="RHS_repeat"/>
    <property type="match status" value="1"/>
</dbReference>
<feature type="chain" id="PRO_5046554779" evidence="3">
    <location>
        <begin position="26"/>
        <end position="1425"/>
    </location>
</feature>
<dbReference type="InterPro" id="IPR050708">
    <property type="entry name" value="T6SS_VgrG/RHS"/>
</dbReference>
<keyword evidence="1" id="KW-0677">Repeat</keyword>
<dbReference type="PANTHER" id="PTHR32305">
    <property type="match status" value="1"/>
</dbReference>
<name>A0ABV4P7R4_9GAMM</name>
<dbReference type="EMBL" id="JBGMEK010000130">
    <property type="protein sequence ID" value="MFA0813730.1"/>
    <property type="molecule type" value="Genomic_DNA"/>
</dbReference>
<feature type="domain" description="DUF6531" evidence="5">
    <location>
        <begin position="62"/>
        <end position="135"/>
    </location>
</feature>
<organism evidence="7 8">
    <name type="scientific">Microbulbifer epialgicus</name>
    <dbReference type="NCBI Taxonomy" id="393907"/>
    <lineage>
        <taxon>Bacteria</taxon>
        <taxon>Pseudomonadati</taxon>
        <taxon>Pseudomonadota</taxon>
        <taxon>Gammaproteobacteria</taxon>
        <taxon>Cellvibrionales</taxon>
        <taxon>Microbulbiferaceae</taxon>
        <taxon>Microbulbifer</taxon>
    </lineage>
</organism>
<evidence type="ECO:0000256" key="2">
    <source>
        <dbReference type="SAM" id="MobiDB-lite"/>
    </source>
</evidence>
<protein>
    <submittedName>
        <fullName evidence="7">RHS repeat-associated core domain-containing protein</fullName>
    </submittedName>
</protein>
<feature type="region of interest" description="Disordered" evidence="2">
    <location>
        <begin position="30"/>
        <end position="55"/>
    </location>
</feature>
<evidence type="ECO:0000313" key="8">
    <source>
        <dbReference type="Proteomes" id="UP001569428"/>
    </source>
</evidence>
<proteinExistence type="predicted"/>
<feature type="compositionally biased region" description="Pro residues" evidence="2">
    <location>
        <begin position="35"/>
        <end position="46"/>
    </location>
</feature>
<dbReference type="Pfam" id="PF15607">
    <property type="entry name" value="Ntox44"/>
    <property type="match status" value="1"/>
</dbReference>
<dbReference type="PANTHER" id="PTHR32305:SF15">
    <property type="entry name" value="PROTEIN RHSA-RELATED"/>
    <property type="match status" value="1"/>
</dbReference>
<feature type="domain" description="Bacterial toxin 44" evidence="4">
    <location>
        <begin position="1347"/>
        <end position="1419"/>
    </location>
</feature>
<keyword evidence="8" id="KW-1185">Reference proteome</keyword>
<feature type="domain" description="Teneurin-like YD-shell" evidence="6">
    <location>
        <begin position="697"/>
        <end position="838"/>
    </location>
</feature>
<evidence type="ECO:0000259" key="4">
    <source>
        <dbReference type="Pfam" id="PF15607"/>
    </source>
</evidence>
<dbReference type="InterPro" id="IPR056823">
    <property type="entry name" value="TEN-like_YD-shell"/>
</dbReference>
<feature type="signal peptide" evidence="3">
    <location>
        <begin position="1"/>
        <end position="25"/>
    </location>
</feature>
<dbReference type="Gene3D" id="2.180.10.10">
    <property type="entry name" value="RHS repeat-associated core"/>
    <property type="match status" value="4"/>
</dbReference>
<comment type="caution">
    <text evidence="7">The sequence shown here is derived from an EMBL/GenBank/DDBJ whole genome shotgun (WGS) entry which is preliminary data.</text>
</comment>
<evidence type="ECO:0000256" key="1">
    <source>
        <dbReference type="ARBA" id="ARBA00022737"/>
    </source>
</evidence>
<dbReference type="Pfam" id="PF25023">
    <property type="entry name" value="TEN_YD-shell"/>
    <property type="match status" value="1"/>
</dbReference>
<sequence>MTSWGKVLTLLAGFSASLLIHTVAAHDFGGSSAGDPPPGPPEPPPCERSSDPCCGSGSGAVGDPIRTFDGGFYLSDTDLQVGASYPIRLVRRYDSRSEFDNALGFGWAFDHDRRLFEYPDGSVLLRSGCGRRDTFVFTGGAYVTPRDASQGTLKEHGDGSYSFTYANGKRDEFDTDGRLVAIVNHKGQSHRLSYDERGRLPLLGTSPNSVDPNKPMVVAYQPRLTRIEEQGADGVLTGAVVEFFYNEQSGRLTHVIASDGRRIDYRHDEWQTATRGNLVQVEGLDNYQHSFKYEDPADAHRITGLQRGAGAVWVTNTYDNEGRVIKQVEGQNILELDYVEIGTTQVTETVRSASGEVLDTRDSTFVFDEAGYLLKRIDPLGHEYRQIYNDTKDRIRIEYWEKRGNDLILLSATDYTYNGQAQKTGAITTLASGELITQRWTYDNGWLAGKEQFSSKDPDKVFRTEYTFVRDAQSQPINIASIKQTKDDSSFAITTLTYCNGETGCPDSALVKQIDGPRTDVQDIMSFTYYDNTDQSGCNDGGNCYRKGDIKKITDALGYTREFLSYNVTGQATQTRDANGLTVNYRYHPRGWLLEETILGSDDNSSNDDIVTRYDYDDRGNAIRVTESDGSSLVMSYDQRDRLFQIEDAEGNKIKYTLDSQGNTLAEEVYDGEGNLKRNQSWIFDKLNRVKQRLGAEQQVTDYSYDGMGHLTLSADALSIKTHHSYDGLGRLVGSIEDAEGLAASSRFAYDATGSIIEVIDPRDNSTLYEYDLAGNLTKLVSPDTSTSTRTYDTAGNLTSSTDARGIVSNFTYDALNRLISINYPGSTSENATFTYDSTDGGNKGAGRLTGYSNDAGTTALTYDALGRITQQEDKIAGLDFTIGYRYDSEGRVTSITYPSGRIVSYSYDALGRIAKVTTQQSAEADPQTILSNIQYDSMMGIGSMEYGNGITQSYRYDQDGRLQAINASGVGDIQSQTYTYDSVSNITLIADNLDSSKNQSFTYDDLYRLADGSYAEGQSNLAYDLIGNRTQQAFIESGESPEVTTYGYESNSNRLTEVGGQAWVIDDAGNTVSSGGGVYEYTYNHANRLRTYSEDGTVQGTYYYNALGQRVLTDKTEDNLLHYDQNGQYLSKTKLGEAGAVQSQVDYIYLGNMPVAQVEVLLSAGQIQSTTLTYLHSDHLNTPRIGTNENAIVWRWDSDAFGHTEPNVDPDGDFNLVEVSLRFPGQIKGEEAPYYYNYFRDYDPSSGRYLQSDPIGLEGELNTYAYVSGNPINYFDPFGLKEYPDNFVGPLPPDGYYTSEMTQTKCGKVPSAPPGTNINSNMQLADDKWDPFWFYDQVRNKGPWDYKQKGRKYEDFGNFNFGATGSAFGFPQSVLQRGAGWANQKADPTRKNLGSPWGWYPYGDDPSDQEQIEKGSNYCECMGY</sequence>
<evidence type="ECO:0000313" key="7">
    <source>
        <dbReference type="EMBL" id="MFA0813730.1"/>
    </source>
</evidence>
<dbReference type="InterPro" id="IPR045351">
    <property type="entry name" value="DUF6531"/>
</dbReference>
<dbReference type="NCBIfam" id="TIGR03696">
    <property type="entry name" value="Rhs_assc_core"/>
    <property type="match status" value="1"/>
</dbReference>
<dbReference type="InterPro" id="IPR028946">
    <property type="entry name" value="Ntox44"/>
</dbReference>
<dbReference type="Pfam" id="PF20148">
    <property type="entry name" value="DUF6531"/>
    <property type="match status" value="1"/>
</dbReference>
<evidence type="ECO:0000256" key="3">
    <source>
        <dbReference type="SAM" id="SignalP"/>
    </source>
</evidence>
<accession>A0ABV4P7R4</accession>
<gene>
    <name evidence="7" type="ORF">ACCI49_22850</name>
</gene>
<dbReference type="Proteomes" id="UP001569428">
    <property type="component" value="Unassembled WGS sequence"/>
</dbReference>
<reference evidence="7 8" key="1">
    <citation type="submission" date="2024-08" db="EMBL/GenBank/DDBJ databases">
        <authorList>
            <person name="Ishaq N."/>
        </authorList>
    </citation>
    <scope>NUCLEOTIDE SEQUENCE [LARGE SCALE GENOMIC DNA]</scope>
    <source>
        <strain evidence="7 8">DSM 18651</strain>
    </source>
</reference>
<dbReference type="InterPro" id="IPR006530">
    <property type="entry name" value="YD"/>
</dbReference>
<dbReference type="RefSeq" id="WP_371841539.1">
    <property type="nucleotide sequence ID" value="NZ_JBGMEK010000130.1"/>
</dbReference>
<dbReference type="InterPro" id="IPR031325">
    <property type="entry name" value="RHS_repeat"/>
</dbReference>
<keyword evidence="3" id="KW-0732">Signal</keyword>
<evidence type="ECO:0000259" key="6">
    <source>
        <dbReference type="Pfam" id="PF25023"/>
    </source>
</evidence>
<dbReference type="InterPro" id="IPR022385">
    <property type="entry name" value="Rhs_assc_core"/>
</dbReference>
<dbReference type="NCBIfam" id="TIGR01643">
    <property type="entry name" value="YD_repeat_2x"/>
    <property type="match status" value="5"/>
</dbReference>
<evidence type="ECO:0000259" key="5">
    <source>
        <dbReference type="Pfam" id="PF20148"/>
    </source>
</evidence>